<dbReference type="AlphaFoldDB" id="A0A7I8KQW2"/>
<name>A0A7I8KQW2_SPIIN</name>
<dbReference type="Proteomes" id="UP000663760">
    <property type="component" value="Chromosome 7"/>
</dbReference>
<keyword evidence="3" id="KW-1185">Reference proteome</keyword>
<evidence type="ECO:0000313" key="2">
    <source>
        <dbReference type="EMBL" id="CAA7400187.1"/>
    </source>
</evidence>
<proteinExistence type="predicted"/>
<organism evidence="2 3">
    <name type="scientific">Spirodela intermedia</name>
    <name type="common">Intermediate duckweed</name>
    <dbReference type="NCBI Taxonomy" id="51605"/>
    <lineage>
        <taxon>Eukaryota</taxon>
        <taxon>Viridiplantae</taxon>
        <taxon>Streptophyta</taxon>
        <taxon>Embryophyta</taxon>
        <taxon>Tracheophyta</taxon>
        <taxon>Spermatophyta</taxon>
        <taxon>Magnoliopsida</taxon>
        <taxon>Liliopsida</taxon>
        <taxon>Araceae</taxon>
        <taxon>Lemnoideae</taxon>
        <taxon>Spirodela</taxon>
    </lineage>
</organism>
<keyword evidence="1" id="KW-0812">Transmembrane</keyword>
<sequence length="29" mass="3272">MGVLEIKVKAFIFLLLANNVRVILLILAF</sequence>
<keyword evidence="1" id="KW-0472">Membrane</keyword>
<evidence type="ECO:0000256" key="1">
    <source>
        <dbReference type="SAM" id="Phobius"/>
    </source>
</evidence>
<reference evidence="2" key="1">
    <citation type="submission" date="2020-02" db="EMBL/GenBank/DDBJ databases">
        <authorList>
            <person name="Scholz U."/>
            <person name="Mascher M."/>
            <person name="Fiebig A."/>
        </authorList>
    </citation>
    <scope>NUCLEOTIDE SEQUENCE</scope>
</reference>
<accession>A0A7I8KQW2</accession>
<feature type="transmembrane region" description="Helical" evidence="1">
    <location>
        <begin position="6"/>
        <end position="28"/>
    </location>
</feature>
<dbReference type="EMBL" id="LR746270">
    <property type="protein sequence ID" value="CAA7400187.1"/>
    <property type="molecule type" value="Genomic_DNA"/>
</dbReference>
<gene>
    <name evidence="2" type="ORF">SI8410_07010857</name>
</gene>
<protein>
    <submittedName>
        <fullName evidence="2">Uncharacterized protein</fullName>
    </submittedName>
</protein>
<keyword evidence="1" id="KW-1133">Transmembrane helix</keyword>
<evidence type="ECO:0000313" key="3">
    <source>
        <dbReference type="Proteomes" id="UP000663760"/>
    </source>
</evidence>